<name>A0ABV7C7L1_9VIBR</name>
<dbReference type="RefSeq" id="WP_123017350.1">
    <property type="nucleotide sequence ID" value="NZ_AP024911.1"/>
</dbReference>
<gene>
    <name evidence="3" type="ORF">ACFODT_09225</name>
</gene>
<evidence type="ECO:0000313" key="3">
    <source>
        <dbReference type="EMBL" id="MFC3024007.1"/>
    </source>
</evidence>
<keyword evidence="1" id="KW-0175">Coiled coil</keyword>
<feature type="signal peptide" evidence="2">
    <location>
        <begin position="1"/>
        <end position="21"/>
    </location>
</feature>
<dbReference type="InterPro" id="IPR016866">
    <property type="entry name" value="UCP028069"/>
</dbReference>
<keyword evidence="4" id="KW-1185">Reference proteome</keyword>
<evidence type="ECO:0000313" key="4">
    <source>
        <dbReference type="Proteomes" id="UP001595384"/>
    </source>
</evidence>
<feature type="coiled-coil region" evidence="1">
    <location>
        <begin position="45"/>
        <end position="100"/>
    </location>
</feature>
<dbReference type="Proteomes" id="UP001595384">
    <property type="component" value="Unassembled WGS sequence"/>
</dbReference>
<dbReference type="Pfam" id="PF11932">
    <property type="entry name" value="DUF3450"/>
    <property type="match status" value="1"/>
</dbReference>
<keyword evidence="2" id="KW-0732">Signal</keyword>
<accession>A0ABV7C7L1</accession>
<dbReference type="EMBL" id="JBHRSE010000060">
    <property type="protein sequence ID" value="MFC3024007.1"/>
    <property type="molecule type" value="Genomic_DNA"/>
</dbReference>
<reference evidence="4" key="1">
    <citation type="journal article" date="2019" name="Int. J. Syst. Evol. Microbiol.">
        <title>The Global Catalogue of Microorganisms (GCM) 10K type strain sequencing project: providing services to taxonomists for standard genome sequencing and annotation.</title>
        <authorList>
            <consortium name="The Broad Institute Genomics Platform"/>
            <consortium name="The Broad Institute Genome Sequencing Center for Infectious Disease"/>
            <person name="Wu L."/>
            <person name="Ma J."/>
        </authorList>
    </citation>
    <scope>NUCLEOTIDE SEQUENCE [LARGE SCALE GENOMIC DNA]</scope>
    <source>
        <strain evidence="4">KCTC 62784</strain>
    </source>
</reference>
<comment type="caution">
    <text evidence="3">The sequence shown here is derived from an EMBL/GenBank/DDBJ whole genome shotgun (WGS) entry which is preliminary data.</text>
</comment>
<evidence type="ECO:0000256" key="2">
    <source>
        <dbReference type="SAM" id="SignalP"/>
    </source>
</evidence>
<protein>
    <submittedName>
        <fullName evidence="3">DUF3450 domain-containing protein</fullName>
    </submittedName>
</protein>
<organism evidence="3 4">
    <name type="scientific">Vibrio zhugei</name>
    <dbReference type="NCBI Taxonomy" id="2479546"/>
    <lineage>
        <taxon>Bacteria</taxon>
        <taxon>Pseudomonadati</taxon>
        <taxon>Pseudomonadota</taxon>
        <taxon>Gammaproteobacteria</taxon>
        <taxon>Vibrionales</taxon>
        <taxon>Vibrionaceae</taxon>
        <taxon>Vibrio</taxon>
    </lineage>
</organism>
<feature type="chain" id="PRO_5047027583" evidence="2">
    <location>
        <begin position="22"/>
        <end position="254"/>
    </location>
</feature>
<sequence>MTMIKPTLAIVALAYAFPGLANPIDTAKSIEHDTNHSSANSQQKVDRSAESAIKLKAQIEQLQQETKNLRIYRDHVQAMVESQQQEIANIDEQIAQVKTTRQGIVPLMYEMLDGLEHSIQNDKPLRRQARQNRLHKLKQLMPRADVSEAEKFRRILEAYQIELDYGTKLGTYRGRITVNQSQIEAQVLYLGRLSLVARNLNRSQYWTWNTQANQWQALDSDAKEGIDHAFKVAKEKESPSFLSLPVSLKTAEAK</sequence>
<dbReference type="PIRSF" id="PIRSF028069">
    <property type="entry name" value="UCP028069"/>
    <property type="match status" value="1"/>
</dbReference>
<proteinExistence type="predicted"/>
<evidence type="ECO:0000256" key="1">
    <source>
        <dbReference type="SAM" id="Coils"/>
    </source>
</evidence>